<keyword evidence="3" id="KW-1185">Reference proteome</keyword>
<comment type="caution">
    <text evidence="2">The sequence shown here is derived from an EMBL/GenBank/DDBJ whole genome shotgun (WGS) entry which is preliminary data.</text>
</comment>
<evidence type="ECO:0000256" key="1">
    <source>
        <dbReference type="SAM" id="MobiDB-lite"/>
    </source>
</evidence>
<accession>A0A6L7G716</accession>
<feature type="non-terminal residue" evidence="2">
    <location>
        <position position="281"/>
    </location>
</feature>
<feature type="compositionally biased region" description="Low complexity" evidence="1">
    <location>
        <begin position="244"/>
        <end position="256"/>
    </location>
</feature>
<feature type="region of interest" description="Disordered" evidence="1">
    <location>
        <begin position="155"/>
        <end position="178"/>
    </location>
</feature>
<dbReference type="GO" id="GO:0016799">
    <property type="term" value="F:hydrolase activity, hydrolyzing N-glycosyl compounds"/>
    <property type="evidence" value="ECO:0007669"/>
    <property type="project" value="InterPro"/>
</dbReference>
<dbReference type="EMBL" id="WUMU01000017">
    <property type="protein sequence ID" value="MXN19328.1"/>
    <property type="molecule type" value="Genomic_DNA"/>
</dbReference>
<evidence type="ECO:0000313" key="2">
    <source>
        <dbReference type="EMBL" id="MXN19328.1"/>
    </source>
</evidence>
<dbReference type="Proteomes" id="UP000477911">
    <property type="component" value="Unassembled WGS sequence"/>
</dbReference>
<organism evidence="2 3">
    <name type="scientific">Pseudooceanicola albus</name>
    <dbReference type="NCBI Taxonomy" id="2692189"/>
    <lineage>
        <taxon>Bacteria</taxon>
        <taxon>Pseudomonadati</taxon>
        <taxon>Pseudomonadota</taxon>
        <taxon>Alphaproteobacteria</taxon>
        <taxon>Rhodobacterales</taxon>
        <taxon>Paracoccaceae</taxon>
        <taxon>Pseudooceanicola</taxon>
    </lineage>
</organism>
<evidence type="ECO:0000313" key="3">
    <source>
        <dbReference type="Proteomes" id="UP000477911"/>
    </source>
</evidence>
<sequence>MAEVELGAGGDLPQSLAPRAIMSEAVRDDDRPLYCCAGGGLIGITLAWKAAPRSAERLMLIRTGGPVTVPPGCKGSSPNIDIPAVQIIFNDSDPPLWQVPRDACRQMLVGAAELQAVARPAGAFLSDSIERRLPKPEVCGITLGETCIPGDSALVRPSERQSSFDPSPPSVAFVTRPAPRISGAGGKAPGLVGRGIFCPGIDQRLTFADFFVRLQLQGRVEAGAPRPFHLSKNMSGESPKETGAEPPAAARGGLPPRAAPLPPRYFRADGRAVRPLPRSRG</sequence>
<dbReference type="SUPFAM" id="SSF53590">
    <property type="entry name" value="Nucleoside hydrolase"/>
    <property type="match status" value="1"/>
</dbReference>
<protein>
    <submittedName>
        <fullName evidence="2">Uncharacterized protein</fullName>
    </submittedName>
</protein>
<name>A0A6L7G716_9RHOB</name>
<dbReference type="InterPro" id="IPR036452">
    <property type="entry name" value="Ribo_hydro-like"/>
</dbReference>
<feature type="region of interest" description="Disordered" evidence="1">
    <location>
        <begin position="226"/>
        <end position="281"/>
    </location>
</feature>
<reference evidence="2 3" key="1">
    <citation type="submission" date="2019-12" db="EMBL/GenBank/DDBJ databases">
        <authorList>
            <person name="Li M."/>
        </authorList>
    </citation>
    <scope>NUCLEOTIDE SEQUENCE [LARGE SCALE GENOMIC DNA]</scope>
    <source>
        <strain evidence="2 3">GBMRC 2024</strain>
    </source>
</reference>
<dbReference type="Gene3D" id="3.90.245.10">
    <property type="entry name" value="Ribonucleoside hydrolase-like"/>
    <property type="match status" value="1"/>
</dbReference>
<dbReference type="RefSeq" id="WP_160895441.1">
    <property type="nucleotide sequence ID" value="NZ_WUMU01000017.1"/>
</dbReference>
<gene>
    <name evidence="2" type="ORF">GR170_15940</name>
</gene>
<proteinExistence type="predicted"/>
<dbReference type="AlphaFoldDB" id="A0A6L7G716"/>